<evidence type="ECO:0000256" key="3">
    <source>
        <dbReference type="ARBA" id="ARBA00022729"/>
    </source>
</evidence>
<keyword evidence="2" id="KW-0813">Transport</keyword>
<dbReference type="STRING" id="580166.AUP43_03855"/>
<dbReference type="GO" id="GO:0015846">
    <property type="term" value="P:polyamine transport"/>
    <property type="evidence" value="ECO:0007669"/>
    <property type="project" value="InterPro"/>
</dbReference>
<organism evidence="5 6">
    <name type="scientific">Oceanibaculum pacificum</name>
    <dbReference type="NCBI Taxonomy" id="580166"/>
    <lineage>
        <taxon>Bacteria</taxon>
        <taxon>Pseudomonadati</taxon>
        <taxon>Pseudomonadota</taxon>
        <taxon>Alphaproteobacteria</taxon>
        <taxon>Rhodospirillales</taxon>
        <taxon>Oceanibaculaceae</taxon>
        <taxon>Oceanibaculum</taxon>
    </lineage>
</organism>
<dbReference type="PRINTS" id="PR00909">
    <property type="entry name" value="SPERMDNBNDNG"/>
</dbReference>
<dbReference type="AlphaFoldDB" id="A0A154VAD7"/>
<dbReference type="InterPro" id="IPR006059">
    <property type="entry name" value="SBP"/>
</dbReference>
<proteinExistence type="predicted"/>
<protein>
    <submittedName>
        <fullName evidence="5">Spermidine/putrescine ABC transporter substrate-binding protein</fullName>
    </submittedName>
</protein>
<accession>A0A154VAD7</accession>
<evidence type="ECO:0000313" key="5">
    <source>
        <dbReference type="EMBL" id="KZC98325.1"/>
    </source>
</evidence>
<name>A0A154VAD7_9PROT</name>
<dbReference type="InterPro" id="IPR006311">
    <property type="entry name" value="TAT_signal"/>
</dbReference>
<dbReference type="PANTHER" id="PTHR30222:SF17">
    <property type="entry name" value="SPERMIDINE_PUTRESCINE-BINDING PERIPLASMIC PROTEIN"/>
    <property type="match status" value="1"/>
</dbReference>
<keyword evidence="4" id="KW-0574">Periplasm</keyword>
<comment type="subcellular location">
    <subcellularLocation>
        <location evidence="1">Periplasm</location>
    </subcellularLocation>
</comment>
<dbReference type="EMBL" id="LPXN01000171">
    <property type="protein sequence ID" value="KZC98325.1"/>
    <property type="molecule type" value="Genomic_DNA"/>
</dbReference>
<keyword evidence="3" id="KW-0732">Signal</keyword>
<dbReference type="InterPro" id="IPR001188">
    <property type="entry name" value="Sperm_putr-bd"/>
</dbReference>
<dbReference type="GO" id="GO:0042597">
    <property type="term" value="C:periplasmic space"/>
    <property type="evidence" value="ECO:0007669"/>
    <property type="project" value="UniProtKB-SubCell"/>
</dbReference>
<sequence length="383" mass="42069">MRKTNAVLAATPAVTRRAVLKTGAALSLAVAAPAIVSRQALSSSGEVRVYAWAGYFSDTMLADFQKKTGIKPVRVEFGSNEEQINQIRANQGKGFDLAMPTIDRVPSYVKDGLVRPLDESKVKWDAVIDGNLRGADQGGGMVDGKRYVAPTDWGTEALTFDVKQAPLQYGTASYGDLWKPEYQGMVTLRGHSGLVGIGLYLQDAGKLPHSMKEAFADPDKMVANYDIILKTAIENKKSIAQFWTNENEAQGAFRTNGCVIGQTWDSTGARLKAEGMPIGYIAPKEGALAWIEGFAMLSGAENIAQAYEFINWYYTPEVGAMYANETKINTTVKGAEKHLEAFNRDFFAAAYPGDALGKLWSWPIQNEWFITKRNEYQEKFLAA</sequence>
<gene>
    <name evidence="5" type="ORF">AUP43_03855</name>
</gene>
<evidence type="ECO:0000313" key="6">
    <source>
        <dbReference type="Proteomes" id="UP000076400"/>
    </source>
</evidence>
<dbReference type="PROSITE" id="PS51318">
    <property type="entry name" value="TAT"/>
    <property type="match status" value="1"/>
</dbReference>
<dbReference type="PANTHER" id="PTHR30222">
    <property type="entry name" value="SPERMIDINE/PUTRESCINE-BINDING PERIPLASMIC PROTEIN"/>
    <property type="match status" value="1"/>
</dbReference>
<evidence type="ECO:0000256" key="4">
    <source>
        <dbReference type="ARBA" id="ARBA00022764"/>
    </source>
</evidence>
<dbReference type="RefSeq" id="WP_067560212.1">
    <property type="nucleotide sequence ID" value="NZ_LPXN01000171.1"/>
</dbReference>
<reference evidence="5 6" key="1">
    <citation type="submission" date="2015-12" db="EMBL/GenBank/DDBJ databases">
        <title>Genome sequence of Oceanibaculum pacificum MCCC 1A02656.</title>
        <authorList>
            <person name="Lu L."/>
            <person name="Lai Q."/>
            <person name="Shao Z."/>
            <person name="Qian P."/>
        </authorList>
    </citation>
    <scope>NUCLEOTIDE SEQUENCE [LARGE SCALE GENOMIC DNA]</scope>
    <source>
        <strain evidence="5 6">MCCC 1A02656</strain>
    </source>
</reference>
<comment type="caution">
    <text evidence="5">The sequence shown here is derived from an EMBL/GenBank/DDBJ whole genome shotgun (WGS) entry which is preliminary data.</text>
</comment>
<evidence type="ECO:0000256" key="1">
    <source>
        <dbReference type="ARBA" id="ARBA00004418"/>
    </source>
</evidence>
<evidence type="ECO:0000256" key="2">
    <source>
        <dbReference type="ARBA" id="ARBA00022448"/>
    </source>
</evidence>
<dbReference type="GO" id="GO:0019808">
    <property type="term" value="F:polyamine binding"/>
    <property type="evidence" value="ECO:0007669"/>
    <property type="project" value="InterPro"/>
</dbReference>
<dbReference type="SUPFAM" id="SSF53850">
    <property type="entry name" value="Periplasmic binding protein-like II"/>
    <property type="match status" value="1"/>
</dbReference>
<keyword evidence="6" id="KW-1185">Reference proteome</keyword>
<dbReference type="Gene3D" id="3.40.190.10">
    <property type="entry name" value="Periplasmic binding protein-like II"/>
    <property type="match status" value="2"/>
</dbReference>
<dbReference type="Pfam" id="PF13416">
    <property type="entry name" value="SBP_bac_8"/>
    <property type="match status" value="1"/>
</dbReference>
<dbReference type="Proteomes" id="UP000076400">
    <property type="component" value="Unassembled WGS sequence"/>
</dbReference>